<reference evidence="2 3" key="1">
    <citation type="journal article" date="2015" name="Nature">
        <title>rRNA introns, odd ribosomes, and small enigmatic genomes across a large radiation of phyla.</title>
        <authorList>
            <person name="Brown C.T."/>
            <person name="Hug L.A."/>
            <person name="Thomas B.C."/>
            <person name="Sharon I."/>
            <person name="Castelle C.J."/>
            <person name="Singh A."/>
            <person name="Wilkins M.J."/>
            <person name="Williams K.H."/>
            <person name="Banfield J.F."/>
        </authorList>
    </citation>
    <scope>NUCLEOTIDE SEQUENCE [LARGE SCALE GENOMIC DNA]</scope>
</reference>
<proteinExistence type="predicted"/>
<feature type="domain" description="DNA primase/polymerase bifunctional N-terminal" evidence="1">
    <location>
        <begin position="13"/>
        <end position="163"/>
    </location>
</feature>
<dbReference type="CDD" id="cd04859">
    <property type="entry name" value="Prim_Pol"/>
    <property type="match status" value="1"/>
</dbReference>
<protein>
    <submittedName>
        <fullName evidence="2">Putative membrane protein</fullName>
    </submittedName>
</protein>
<evidence type="ECO:0000313" key="3">
    <source>
        <dbReference type="Proteomes" id="UP000033998"/>
    </source>
</evidence>
<dbReference type="Pfam" id="PF13481">
    <property type="entry name" value="AAA_25"/>
    <property type="match status" value="1"/>
</dbReference>
<evidence type="ECO:0000313" key="2">
    <source>
        <dbReference type="EMBL" id="KKR02232.1"/>
    </source>
</evidence>
<dbReference type="InterPro" id="IPR015330">
    <property type="entry name" value="DNA_primase/pol_bifunc_N"/>
</dbReference>
<accession>A0A837HP25</accession>
<dbReference type="AlphaFoldDB" id="A0A837HP25"/>
<dbReference type="EMBL" id="LBWE01000001">
    <property type="protein sequence ID" value="KKR02232.1"/>
    <property type="molecule type" value="Genomic_DNA"/>
</dbReference>
<name>A0A837HP25_9BACT</name>
<dbReference type="Proteomes" id="UP000033998">
    <property type="component" value="Unassembled WGS sequence"/>
</dbReference>
<dbReference type="Gene3D" id="3.40.50.300">
    <property type="entry name" value="P-loop containing nucleotide triphosphate hydrolases"/>
    <property type="match status" value="1"/>
</dbReference>
<dbReference type="SMART" id="SM00943">
    <property type="entry name" value="Prim-Pol"/>
    <property type="match status" value="1"/>
</dbReference>
<dbReference type="SUPFAM" id="SSF56747">
    <property type="entry name" value="Prim-pol domain"/>
    <property type="match status" value="1"/>
</dbReference>
<organism evidence="2 3">
    <name type="scientific">Candidatus Nomurabacteria bacterium GW2011_GWD2_39_12</name>
    <dbReference type="NCBI Taxonomy" id="1618759"/>
    <lineage>
        <taxon>Bacteria</taxon>
        <taxon>Candidatus Nomuraibacteriota</taxon>
    </lineage>
</organism>
<dbReference type="InterPro" id="IPR027417">
    <property type="entry name" value="P-loop_NTPase"/>
</dbReference>
<dbReference type="Pfam" id="PF09250">
    <property type="entry name" value="Prim-Pol"/>
    <property type="match status" value="1"/>
</dbReference>
<gene>
    <name evidence="2" type="ORF">UT27_C0001G0010</name>
</gene>
<evidence type="ECO:0000259" key="1">
    <source>
        <dbReference type="SMART" id="SM00943"/>
    </source>
</evidence>
<comment type="caution">
    <text evidence="2">The sequence shown here is derived from an EMBL/GenBank/DDBJ whole genome shotgun (WGS) entry which is preliminary data.</text>
</comment>
<dbReference type="SUPFAM" id="SSF52540">
    <property type="entry name" value="P-loop containing nucleoside triphosphate hydrolases"/>
    <property type="match status" value="1"/>
</dbReference>
<sequence>MQTKKRSVLLQAALRLQEKGLSVIPIKRDKTPLLSSWKEYQERQASKEEIESWFKNNIPDGIALVTGKISGIVVLDVEHDGDTTGLEIPNTPTVKSGGGGKHFYFKYPETGIKNATRILGRKIDIRGDGGYIVVPPSLHLSGNHYEWEIDLDKLPLAEVPKWMVLDEKKTTQNHNQSDQKWDVLFSGVETGSRHDVLTRISGKLLYQYSEKDWFTFCFPLVQSWNKNNNPPLEDKHLFEVFESLAESQRKQRKDGKEPENTEQRLIKILSVSDVLKLETKEQEFLVNPLIPRQGIIALSGQPSHGKSWVMLHIAKAIASGKKVFDHFETMTGKILLVDEESGEGETKRRIERMSFKKDLPIMFSILQHFKIDNRKDLDQLKNIVQQNNISLVMFDPFAALHSKEENSAEQAEQIMQAMQEINKVGASVLFIHHHRKDGIGQPKGAQSLRGSSAISGRLDSHITVKKDKKNTKAFIMEIEHVKSRRSKAADPFSVKLIEVDGKVSLGDYQEIEEEKSKKENAKMAILIVLEDGPHIKEALQEAVKAQAGGRNVVDALKELTKEKKIVVDKSGKRNIYRLPREDEKLTTPKESITKSTIEIDEEIVKIDEEDEEMEHLFE</sequence>
<dbReference type="InterPro" id="IPR014820">
    <property type="entry name" value="PriCT_1"/>
</dbReference>
<dbReference type="Pfam" id="PF08708">
    <property type="entry name" value="PriCT_1"/>
    <property type="match status" value="1"/>
</dbReference>
<dbReference type="Gene3D" id="3.30.720.160">
    <property type="entry name" value="Bifunctional DNA primase/polymerase, N-terminal"/>
    <property type="match status" value="1"/>
</dbReference>